<name>A0A397TEX6_9GLOM</name>
<protein>
    <recommendedName>
        <fullName evidence="4">DUF1168 domain protein</fullName>
    </recommendedName>
</protein>
<dbReference type="GO" id="GO:0004860">
    <property type="term" value="F:protein kinase inhibitor activity"/>
    <property type="evidence" value="ECO:0007669"/>
    <property type="project" value="TreeGrafter"/>
</dbReference>
<evidence type="ECO:0000313" key="2">
    <source>
        <dbReference type="EMBL" id="RIA96810.1"/>
    </source>
</evidence>
<feature type="compositionally biased region" description="Basic and acidic residues" evidence="1">
    <location>
        <begin position="155"/>
        <end position="185"/>
    </location>
</feature>
<feature type="region of interest" description="Disordered" evidence="1">
    <location>
        <begin position="105"/>
        <end position="185"/>
    </location>
</feature>
<feature type="compositionally biased region" description="Basic and acidic residues" evidence="1">
    <location>
        <begin position="61"/>
        <end position="74"/>
    </location>
</feature>
<evidence type="ECO:0000313" key="3">
    <source>
        <dbReference type="Proteomes" id="UP000265703"/>
    </source>
</evidence>
<feature type="region of interest" description="Disordered" evidence="1">
    <location>
        <begin position="60"/>
        <end position="90"/>
    </location>
</feature>
<dbReference type="EMBL" id="QKYT01000038">
    <property type="protein sequence ID" value="RIA96810.1"/>
    <property type="molecule type" value="Genomic_DNA"/>
</dbReference>
<evidence type="ECO:0000256" key="1">
    <source>
        <dbReference type="SAM" id="MobiDB-lite"/>
    </source>
</evidence>
<dbReference type="InterPro" id="IPR009548">
    <property type="entry name" value="Prkrip1"/>
</dbReference>
<dbReference type="STRING" id="658196.A0A397TEX6"/>
<feature type="compositionally biased region" description="Basic and acidic residues" evidence="1">
    <location>
        <begin position="16"/>
        <end position="27"/>
    </location>
</feature>
<keyword evidence="3" id="KW-1185">Reference proteome</keyword>
<dbReference type="PANTHER" id="PTHR13507">
    <property type="entry name" value="PRKR-INTERACTING PROTEIN 1"/>
    <property type="match status" value="1"/>
</dbReference>
<dbReference type="GO" id="GO:0019901">
    <property type="term" value="F:protein kinase binding"/>
    <property type="evidence" value="ECO:0007669"/>
    <property type="project" value="TreeGrafter"/>
</dbReference>
<dbReference type="AlphaFoldDB" id="A0A397TEX6"/>
<dbReference type="GO" id="GO:0005730">
    <property type="term" value="C:nucleolus"/>
    <property type="evidence" value="ECO:0007669"/>
    <property type="project" value="TreeGrafter"/>
</dbReference>
<reference evidence="2 3" key="1">
    <citation type="submission" date="2018-06" db="EMBL/GenBank/DDBJ databases">
        <title>Comparative genomics reveals the genomic features of Rhizophagus irregularis, R. cerebriforme, R. diaphanum and Gigaspora rosea, and their symbiotic lifestyle signature.</title>
        <authorList>
            <person name="Morin E."/>
            <person name="San Clemente H."/>
            <person name="Chen E.C.H."/>
            <person name="De La Providencia I."/>
            <person name="Hainaut M."/>
            <person name="Kuo A."/>
            <person name="Kohler A."/>
            <person name="Murat C."/>
            <person name="Tang N."/>
            <person name="Roy S."/>
            <person name="Loubradou J."/>
            <person name="Henrissat B."/>
            <person name="Grigoriev I.V."/>
            <person name="Corradi N."/>
            <person name="Roux C."/>
            <person name="Martin F.M."/>
        </authorList>
    </citation>
    <scope>NUCLEOTIDE SEQUENCE [LARGE SCALE GENOMIC DNA]</scope>
    <source>
        <strain evidence="2 3">DAOM 227022</strain>
    </source>
</reference>
<comment type="caution">
    <text evidence="2">The sequence shown here is derived from an EMBL/GenBank/DDBJ whole genome shotgun (WGS) entry which is preliminary data.</text>
</comment>
<feature type="compositionally biased region" description="Polar residues" evidence="1">
    <location>
        <begin position="1"/>
        <end position="15"/>
    </location>
</feature>
<proteinExistence type="predicted"/>
<feature type="region of interest" description="Disordered" evidence="1">
    <location>
        <begin position="1"/>
        <end position="32"/>
    </location>
</feature>
<dbReference type="OrthoDB" id="10067079at2759"/>
<feature type="compositionally biased region" description="Basic and acidic residues" evidence="1">
    <location>
        <begin position="105"/>
        <end position="134"/>
    </location>
</feature>
<dbReference type="GO" id="GO:0003725">
    <property type="term" value="F:double-stranded RNA binding"/>
    <property type="evidence" value="ECO:0007669"/>
    <property type="project" value="InterPro"/>
</dbReference>
<organism evidence="2 3">
    <name type="scientific">Glomus cerebriforme</name>
    <dbReference type="NCBI Taxonomy" id="658196"/>
    <lineage>
        <taxon>Eukaryota</taxon>
        <taxon>Fungi</taxon>
        <taxon>Fungi incertae sedis</taxon>
        <taxon>Mucoromycota</taxon>
        <taxon>Glomeromycotina</taxon>
        <taxon>Glomeromycetes</taxon>
        <taxon>Glomerales</taxon>
        <taxon>Glomeraceae</taxon>
        <taxon>Glomus</taxon>
    </lineage>
</organism>
<evidence type="ECO:0008006" key="4">
    <source>
        <dbReference type="Google" id="ProtNLM"/>
    </source>
</evidence>
<gene>
    <name evidence="2" type="ORF">C1645_687510</name>
</gene>
<dbReference type="Pfam" id="PF06658">
    <property type="entry name" value="DUF1168"/>
    <property type="match status" value="1"/>
</dbReference>
<dbReference type="PANTHER" id="PTHR13507:SF0">
    <property type="entry name" value="PRKR-INTERACTING PROTEIN 1"/>
    <property type="match status" value="1"/>
</dbReference>
<dbReference type="Proteomes" id="UP000265703">
    <property type="component" value="Unassembled WGS sequence"/>
</dbReference>
<accession>A0A397TEX6</accession>
<feature type="compositionally biased region" description="Basic residues" evidence="1">
    <location>
        <begin position="135"/>
        <end position="154"/>
    </location>
</feature>
<sequence length="185" mass="21691">MSTENPIQKIDNASSDSEHSENEEGSRKRIRKYNLTPAEIQRQQLEKLLKRVDKPVNIPEMVDKPKLKPPKDIVRNVQGSSAGAGSGEFHVYRAHRRREYTRLKVMEEETKKEEEKQDFEAKMAEIKAHEEEKTAKKREKRQKKKQKRKQNTKKAKTEEMDKDKQNNNNKDKNIESKNESSDSDS</sequence>